<keyword evidence="2" id="KW-1185">Reference proteome</keyword>
<evidence type="ECO:0000313" key="1">
    <source>
        <dbReference type="EMBL" id="TWU25298.1"/>
    </source>
</evidence>
<accession>A0A5C6CLG6</accession>
<gene>
    <name evidence="1" type="ORF">Pla52o_15970</name>
</gene>
<proteinExistence type="predicted"/>
<reference evidence="1 2" key="1">
    <citation type="submission" date="2019-02" db="EMBL/GenBank/DDBJ databases">
        <title>Deep-cultivation of Planctomycetes and their phenomic and genomic characterization uncovers novel biology.</title>
        <authorList>
            <person name="Wiegand S."/>
            <person name="Jogler M."/>
            <person name="Boedeker C."/>
            <person name="Pinto D."/>
            <person name="Vollmers J."/>
            <person name="Rivas-Marin E."/>
            <person name="Kohn T."/>
            <person name="Peeters S.H."/>
            <person name="Heuer A."/>
            <person name="Rast P."/>
            <person name="Oberbeckmann S."/>
            <person name="Bunk B."/>
            <person name="Jeske O."/>
            <person name="Meyerdierks A."/>
            <person name="Storesund J.E."/>
            <person name="Kallscheuer N."/>
            <person name="Luecker S."/>
            <person name="Lage O.M."/>
            <person name="Pohl T."/>
            <person name="Merkel B.J."/>
            <person name="Hornburger P."/>
            <person name="Mueller R.-W."/>
            <person name="Bruemmer F."/>
            <person name="Labrenz M."/>
            <person name="Spormann A.M."/>
            <person name="Op Den Camp H."/>
            <person name="Overmann J."/>
            <person name="Amann R."/>
            <person name="Jetten M.S.M."/>
            <person name="Mascher T."/>
            <person name="Medema M.H."/>
            <person name="Devos D.P."/>
            <person name="Kaster A.-K."/>
            <person name="Ovreas L."/>
            <person name="Rohde M."/>
            <person name="Galperin M.Y."/>
            <person name="Jogler C."/>
        </authorList>
    </citation>
    <scope>NUCLEOTIDE SEQUENCE [LARGE SCALE GENOMIC DNA]</scope>
    <source>
        <strain evidence="1 2">Pla52o</strain>
    </source>
</reference>
<evidence type="ECO:0000313" key="2">
    <source>
        <dbReference type="Proteomes" id="UP000316304"/>
    </source>
</evidence>
<organism evidence="1 2">
    <name type="scientific">Novipirellula galeiformis</name>
    <dbReference type="NCBI Taxonomy" id="2528004"/>
    <lineage>
        <taxon>Bacteria</taxon>
        <taxon>Pseudomonadati</taxon>
        <taxon>Planctomycetota</taxon>
        <taxon>Planctomycetia</taxon>
        <taxon>Pirellulales</taxon>
        <taxon>Pirellulaceae</taxon>
        <taxon>Novipirellula</taxon>
    </lineage>
</organism>
<dbReference type="Proteomes" id="UP000316304">
    <property type="component" value="Unassembled WGS sequence"/>
</dbReference>
<protein>
    <submittedName>
        <fullName evidence="1">Uncharacterized protein</fullName>
    </submittedName>
</protein>
<dbReference type="EMBL" id="SJPT01000002">
    <property type="protein sequence ID" value="TWU25298.1"/>
    <property type="molecule type" value="Genomic_DNA"/>
</dbReference>
<name>A0A5C6CLG6_9BACT</name>
<sequence length="70" mass="7342">MKGSNETQPAHLTKAGNLNDLNGPLSESVWGVILSVNEEKFVALDSCDFPCVTGAIVVEDGCTDDTAFVA</sequence>
<comment type="caution">
    <text evidence="1">The sequence shown here is derived from an EMBL/GenBank/DDBJ whole genome shotgun (WGS) entry which is preliminary data.</text>
</comment>
<dbReference type="AlphaFoldDB" id="A0A5C6CLG6"/>